<proteinExistence type="predicted"/>
<comment type="caution">
    <text evidence="2">The sequence shown here is derived from an EMBL/GenBank/DDBJ whole genome shotgun (WGS) entry which is preliminary data.</text>
</comment>
<evidence type="ECO:0000313" key="3">
    <source>
        <dbReference type="Proteomes" id="UP000253998"/>
    </source>
</evidence>
<accession>A0A8B2U1B1</accession>
<name>A0A8B2U1B1_9PAST</name>
<dbReference type="Proteomes" id="UP000253998">
    <property type="component" value="Unassembled WGS sequence"/>
</dbReference>
<keyword evidence="1" id="KW-0812">Transmembrane</keyword>
<keyword evidence="1" id="KW-1133">Transmembrane helix</keyword>
<feature type="transmembrane region" description="Helical" evidence="1">
    <location>
        <begin position="34"/>
        <end position="57"/>
    </location>
</feature>
<reference evidence="2 3" key="1">
    <citation type="submission" date="2018-05" db="EMBL/GenBank/DDBJ databases">
        <title>Draft Genome Sequences for a Diverse set of 7 Haemophilus Species.</title>
        <authorList>
            <person name="Nichols M."/>
            <person name="Topaz N."/>
            <person name="Wang X."/>
            <person name="Wang X."/>
            <person name="Boxrud D."/>
        </authorList>
    </citation>
    <scope>NUCLEOTIDE SEQUENCE [LARGE SCALE GENOMIC DNA]</scope>
    <source>
        <strain evidence="2 3">C2001002503</strain>
    </source>
</reference>
<evidence type="ECO:0000256" key="1">
    <source>
        <dbReference type="SAM" id="Phobius"/>
    </source>
</evidence>
<organism evidence="2 3">
    <name type="scientific">Aggregatibacter segnis</name>
    <dbReference type="NCBI Taxonomy" id="739"/>
    <lineage>
        <taxon>Bacteria</taxon>
        <taxon>Pseudomonadati</taxon>
        <taxon>Pseudomonadota</taxon>
        <taxon>Gammaproteobacteria</taxon>
        <taxon>Pasteurellales</taxon>
        <taxon>Pasteurellaceae</taxon>
        <taxon>Aggregatibacter</taxon>
    </lineage>
</organism>
<protein>
    <submittedName>
        <fullName evidence="2">Uncharacterized protein</fullName>
    </submittedName>
</protein>
<dbReference type="AlphaFoldDB" id="A0A8B2U1B1"/>
<keyword evidence="1" id="KW-0472">Membrane</keyword>
<gene>
    <name evidence="2" type="ORF">DPV83_05740</name>
</gene>
<sequence length="75" mass="9288">MLYLFSLGYIAKPELLCNRKSYAFKYFYKKIIKLFYFFDLFYFLFKKLVYLLDWIYFWGENKSAVIKINFLMAAL</sequence>
<evidence type="ECO:0000313" key="2">
    <source>
        <dbReference type="EMBL" id="RDE71198.1"/>
    </source>
</evidence>
<dbReference type="EMBL" id="QEPM01000003">
    <property type="protein sequence ID" value="RDE71198.1"/>
    <property type="molecule type" value="Genomic_DNA"/>
</dbReference>